<dbReference type="SUPFAM" id="SSF51735">
    <property type="entry name" value="NAD(P)-binding Rossmann-fold domains"/>
    <property type="match status" value="1"/>
</dbReference>
<feature type="domain" description="Enoyl reductase (ER)" evidence="1">
    <location>
        <begin position="11"/>
        <end position="264"/>
    </location>
</feature>
<proteinExistence type="predicted"/>
<dbReference type="SUPFAM" id="SSF50129">
    <property type="entry name" value="GroES-like"/>
    <property type="match status" value="1"/>
</dbReference>
<protein>
    <recommendedName>
        <fullName evidence="1">Enoyl reductase (ER) domain-containing protein</fullName>
    </recommendedName>
</protein>
<evidence type="ECO:0000313" key="2">
    <source>
        <dbReference type="EMBL" id="KAL1592490.1"/>
    </source>
</evidence>
<reference evidence="2 3" key="1">
    <citation type="submission" date="2024-02" db="EMBL/GenBank/DDBJ databases">
        <title>De novo assembly and annotation of 12 fungi associated with fruit tree decline syndrome in Ontario, Canada.</title>
        <authorList>
            <person name="Sulman M."/>
            <person name="Ellouze W."/>
            <person name="Ilyukhin E."/>
        </authorList>
    </citation>
    <scope>NUCLEOTIDE SEQUENCE [LARGE SCALE GENOMIC DNA]</scope>
    <source>
        <strain evidence="2 3">M97-236</strain>
    </source>
</reference>
<evidence type="ECO:0000259" key="1">
    <source>
        <dbReference type="SMART" id="SM00829"/>
    </source>
</evidence>
<comment type="caution">
    <text evidence="2">The sequence shown here is derived from an EMBL/GenBank/DDBJ whole genome shotgun (WGS) entry which is preliminary data.</text>
</comment>
<dbReference type="Gene3D" id="3.90.180.10">
    <property type="entry name" value="Medium-chain alcohol dehydrogenases, catalytic domain"/>
    <property type="match status" value="1"/>
</dbReference>
<dbReference type="InterPro" id="IPR011032">
    <property type="entry name" value="GroES-like_sf"/>
</dbReference>
<dbReference type="Proteomes" id="UP001521222">
    <property type="component" value="Unassembled WGS sequence"/>
</dbReference>
<dbReference type="PANTHER" id="PTHR43677">
    <property type="entry name" value="SHORT-CHAIN DEHYDROGENASE/REDUCTASE"/>
    <property type="match status" value="1"/>
</dbReference>
<keyword evidence="3" id="KW-1185">Reference proteome</keyword>
<evidence type="ECO:0000313" key="3">
    <source>
        <dbReference type="Proteomes" id="UP001521222"/>
    </source>
</evidence>
<sequence length="320" mass="33802">MVQAAVVNTWGESPKYQSIDLSQPTETQVRIKVLAAGLHNLVRSRATGRHFTTANTSPPHIPGTDGVGTIIPSGKLVYFNSLTAPTGSFTEEINVEEKDVFELPDGADPDAIAVLVNPVMSSWMALTTRAGVVPGQKEAFSVAIVGATGVSGQAAVQVAKAMGAKKVVAIGKPGAKLEKTVELGATAKIVLSEKTDETDFAEAADVDVVLDYLWGGVANAVLPGIIAKRKNKSQRLIWVEIGALAGDDVQISGALLRKANVALVGCGPGSWTFPELNAQMPEMLTSMVENQMKADYVAEKLAEVETWWSDTAGPRKLVKP</sequence>
<dbReference type="InterPro" id="IPR036291">
    <property type="entry name" value="NAD(P)-bd_dom_sf"/>
</dbReference>
<dbReference type="InterPro" id="IPR020843">
    <property type="entry name" value="ER"/>
</dbReference>
<dbReference type="SMART" id="SM00829">
    <property type="entry name" value="PKS_ER"/>
    <property type="match status" value="1"/>
</dbReference>
<organism evidence="2 3">
    <name type="scientific">Nothophoma quercina</name>
    <dbReference type="NCBI Taxonomy" id="749835"/>
    <lineage>
        <taxon>Eukaryota</taxon>
        <taxon>Fungi</taxon>
        <taxon>Dikarya</taxon>
        <taxon>Ascomycota</taxon>
        <taxon>Pezizomycotina</taxon>
        <taxon>Dothideomycetes</taxon>
        <taxon>Pleosporomycetidae</taxon>
        <taxon>Pleosporales</taxon>
        <taxon>Pleosporineae</taxon>
        <taxon>Didymellaceae</taxon>
        <taxon>Nothophoma</taxon>
    </lineage>
</organism>
<name>A0ABR3QK13_9PLEO</name>
<accession>A0ABR3QK13</accession>
<dbReference type="PANTHER" id="PTHR43677:SF11">
    <property type="entry name" value="ZINC-CONTAINING ALCOHOL DEHYDROGENASE"/>
    <property type="match status" value="1"/>
</dbReference>
<dbReference type="InterPro" id="IPR051397">
    <property type="entry name" value="Zn-ADH-like_protein"/>
</dbReference>
<dbReference type="EMBL" id="JAKIXB020000046">
    <property type="protein sequence ID" value="KAL1592490.1"/>
    <property type="molecule type" value="Genomic_DNA"/>
</dbReference>
<gene>
    <name evidence="2" type="ORF">SLS59_009723</name>
</gene>